<keyword evidence="1" id="KW-0472">Membrane</keyword>
<evidence type="ECO:0000313" key="3">
    <source>
        <dbReference type="EMBL" id="MCS5726397.1"/>
    </source>
</evidence>
<accession>A0AA42BU10</accession>
<sequence>MSAPRPAVVVTAGGWAVAALAVAGLVTGSLLGWLELVTAGAVASGVAVASALFLVGRTAGRVEIEVLDRHVVSGGTASVAVRAFNDSGSRRGARTAELAVSSRSEPPRLEAVSLPAVPARSSREVRVEVPAVRRGVIRLGPVVVVRRDPLGLARRESVRSGAAELFVHPATVPLAVRSTGLLRDLEGIPTSDLTDSDMSFHALRPYVAGDDRRHIHWKSTARAGAFLVRQFEQTRRSHLIVVQSQSPEDYASDEEFELVVSVLASIGVRAIADGATVSVFSGAPGRSGGSAGDRVVRPARAAGVAARRVGRLRPAASPRRSGRLRTSAPRDLLDDLSGVEEVPGAARLTAVARAVGESAADASVVFLACGSTVTARQLRAAASHFATGVEVVAVVAEPEAEPALVRIDALRITRIGYLDDLVRALTRAVGV</sequence>
<dbReference type="PANTHER" id="PTHR34351">
    <property type="entry name" value="SLR1927 PROTEIN-RELATED"/>
    <property type="match status" value="1"/>
</dbReference>
<dbReference type="EMBL" id="JANLCK010000005">
    <property type="protein sequence ID" value="MCS5726397.1"/>
    <property type="molecule type" value="Genomic_DNA"/>
</dbReference>
<gene>
    <name evidence="3" type="ORF">N1028_10890</name>
</gene>
<dbReference type="InterPro" id="IPR002881">
    <property type="entry name" value="DUF58"/>
</dbReference>
<proteinExistence type="predicted"/>
<comment type="caution">
    <text evidence="3">The sequence shown here is derived from an EMBL/GenBank/DDBJ whole genome shotgun (WGS) entry which is preliminary data.</text>
</comment>
<dbReference type="AlphaFoldDB" id="A0AA42BU10"/>
<evidence type="ECO:0000259" key="2">
    <source>
        <dbReference type="Pfam" id="PF01882"/>
    </source>
</evidence>
<feature type="transmembrane region" description="Helical" evidence="1">
    <location>
        <begin position="33"/>
        <end position="55"/>
    </location>
</feature>
<dbReference type="Pfam" id="PF01882">
    <property type="entry name" value="DUF58"/>
    <property type="match status" value="1"/>
</dbReference>
<keyword evidence="4" id="KW-1185">Reference proteome</keyword>
<protein>
    <submittedName>
        <fullName evidence="3">DUF58 domain-containing protein</fullName>
    </submittedName>
</protein>
<reference evidence="3" key="1">
    <citation type="submission" date="2022-08" db="EMBL/GenBank/DDBJ databases">
        <authorList>
            <person name="Deng Y."/>
            <person name="Han X.-F."/>
            <person name="Zhang Y.-Q."/>
        </authorList>
    </citation>
    <scope>NUCLEOTIDE SEQUENCE</scope>
    <source>
        <strain evidence="3">CPCC 203407</strain>
    </source>
</reference>
<organism evidence="3 4">
    <name type="scientific">Herbiconiux oxytropis</name>
    <dbReference type="NCBI Taxonomy" id="2970915"/>
    <lineage>
        <taxon>Bacteria</taxon>
        <taxon>Bacillati</taxon>
        <taxon>Actinomycetota</taxon>
        <taxon>Actinomycetes</taxon>
        <taxon>Micrococcales</taxon>
        <taxon>Microbacteriaceae</taxon>
        <taxon>Herbiconiux</taxon>
    </lineage>
</organism>
<dbReference type="RefSeq" id="WP_259528502.1">
    <property type="nucleotide sequence ID" value="NZ_JANLCK010000005.1"/>
</dbReference>
<keyword evidence="1" id="KW-1133">Transmembrane helix</keyword>
<dbReference type="PANTHER" id="PTHR34351:SF1">
    <property type="entry name" value="SLR1927 PROTEIN"/>
    <property type="match status" value="1"/>
</dbReference>
<evidence type="ECO:0000313" key="4">
    <source>
        <dbReference type="Proteomes" id="UP001165587"/>
    </source>
</evidence>
<feature type="domain" description="DUF58" evidence="2">
    <location>
        <begin position="203"/>
        <end position="280"/>
    </location>
</feature>
<name>A0AA42BU10_9MICO</name>
<evidence type="ECO:0000256" key="1">
    <source>
        <dbReference type="SAM" id="Phobius"/>
    </source>
</evidence>
<keyword evidence="1" id="KW-0812">Transmembrane</keyword>
<dbReference type="Proteomes" id="UP001165587">
    <property type="component" value="Unassembled WGS sequence"/>
</dbReference>